<keyword evidence="1" id="KW-0408">Iron</keyword>
<feature type="transmembrane region" description="Helical" evidence="1">
    <location>
        <begin position="185"/>
        <end position="210"/>
    </location>
</feature>
<feature type="transmembrane region" description="Helical" evidence="1">
    <location>
        <begin position="264"/>
        <end position="283"/>
    </location>
</feature>
<comment type="function">
    <text evidence="1">Catalyzes the cleavage of beta-carotene at its central double bond (15,15') to yield two molecules of all-trans-retinal.</text>
</comment>
<dbReference type="InterPro" id="IPR022270">
    <property type="entry name" value="Blh_diox"/>
</dbReference>
<feature type="transmembrane region" description="Helical" evidence="1">
    <location>
        <begin position="63"/>
        <end position="92"/>
    </location>
</feature>
<dbReference type="GO" id="GO:0003834">
    <property type="term" value="F:beta-carotene 15,15'-dioxygenase activity"/>
    <property type="evidence" value="ECO:0007669"/>
    <property type="project" value="UniProtKB-EC"/>
</dbReference>
<comment type="similarity">
    <text evidence="1">Belongs to the Brp/Blh beta-carotene diooxygenase family.</text>
</comment>
<dbReference type="RefSeq" id="WP_054559747.1">
    <property type="nucleotide sequence ID" value="NZ_LDJX01000005.1"/>
</dbReference>
<feature type="transmembrane region" description="Helical" evidence="1">
    <location>
        <begin position="151"/>
        <end position="173"/>
    </location>
</feature>
<evidence type="ECO:0000256" key="1">
    <source>
        <dbReference type="HAMAP-Rule" id="MF_02093"/>
    </source>
</evidence>
<comment type="subcellular location">
    <subcellularLocation>
        <location evidence="1">Cell membrane</location>
        <topology evidence="1">Multi-pass membrane protein</topology>
    </subcellularLocation>
</comment>
<keyword evidence="1" id="KW-0479">Metal-binding</keyword>
<keyword evidence="1" id="KW-1003">Cell membrane</keyword>
<dbReference type="Proteomes" id="UP000050280">
    <property type="component" value="Unassembled WGS sequence"/>
</dbReference>
<dbReference type="EMBL" id="LDJX01000005">
    <property type="protein sequence ID" value="KPM31457.1"/>
    <property type="molecule type" value="Genomic_DNA"/>
</dbReference>
<feature type="transmembrane region" description="Helical" evidence="1">
    <location>
        <begin position="29"/>
        <end position="51"/>
    </location>
</feature>
<protein>
    <recommendedName>
        <fullName evidence="1">Probable beta-carotene 15,15'-dioxygenase</fullName>
        <ecNumber evidence="1">1.13.11.63</ecNumber>
    </recommendedName>
</protein>
<dbReference type="GO" id="GO:0016121">
    <property type="term" value="P:carotene catabolic process"/>
    <property type="evidence" value="ECO:0007669"/>
    <property type="project" value="UniProtKB-UniRule"/>
</dbReference>
<gene>
    <name evidence="2" type="ORF">I595_2724</name>
</gene>
<dbReference type="GO" id="GO:0005886">
    <property type="term" value="C:plasma membrane"/>
    <property type="evidence" value="ECO:0007669"/>
    <property type="project" value="UniProtKB-SubCell"/>
</dbReference>
<feature type="transmembrane region" description="Helical" evidence="1">
    <location>
        <begin position="112"/>
        <end position="131"/>
    </location>
</feature>
<keyword evidence="1" id="KW-1133">Transmembrane helix</keyword>
<keyword evidence="1 2" id="KW-0223">Dioxygenase</keyword>
<dbReference type="NCBIfam" id="TIGR03753">
    <property type="entry name" value="blh_monoox"/>
    <property type="match status" value="1"/>
</dbReference>
<evidence type="ECO:0000313" key="2">
    <source>
        <dbReference type="EMBL" id="KPM31457.1"/>
    </source>
</evidence>
<comment type="caution">
    <text evidence="1">Lacks conserved residue(s) required for the propagation of feature annotation.</text>
</comment>
<organism evidence="2 3">
    <name type="scientific">Croceitalea dokdonensis DOKDO 023</name>
    <dbReference type="NCBI Taxonomy" id="1300341"/>
    <lineage>
        <taxon>Bacteria</taxon>
        <taxon>Pseudomonadati</taxon>
        <taxon>Bacteroidota</taxon>
        <taxon>Flavobacteriia</taxon>
        <taxon>Flavobacteriales</taxon>
        <taxon>Flavobacteriaceae</taxon>
        <taxon>Croceitalea</taxon>
    </lineage>
</organism>
<dbReference type="AlphaFoldDB" id="A0A0P7AI71"/>
<keyword evidence="1" id="KW-0472">Membrane</keyword>
<dbReference type="Pfam" id="PF15461">
    <property type="entry name" value="BCD"/>
    <property type="match status" value="1"/>
</dbReference>
<proteinExistence type="inferred from homology"/>
<comment type="cofactor">
    <cofactor evidence="1">
        <name>Fe(2+)</name>
        <dbReference type="ChEBI" id="CHEBI:29033"/>
    </cofactor>
</comment>
<feature type="transmembrane region" description="Helical" evidence="1">
    <location>
        <begin position="241"/>
        <end position="258"/>
    </location>
</feature>
<dbReference type="GO" id="GO:0005506">
    <property type="term" value="F:iron ion binding"/>
    <property type="evidence" value="ECO:0007669"/>
    <property type="project" value="UniProtKB-UniRule"/>
</dbReference>
<sequence>MKNWLLVLTFFSLWLTTMFDSDIQQYLAYAIILTVGVLHGANDITLIKTISSKRGSKVRYSKVLLYYLITVLLILAVFFVYPPLALTLFILISSYHFGEQHLKQATVSSHLLSKSCYFFYGLVILFMIFTLNVNKTAPIFLEVTGFEPSPIFFGTTLAIAIVGLLISYSVLWYRKQVHLNVLEELAFLVILALVFTVADLLWAFGIYFVLWHSVPSLRDQIQLLHGKAEIQGLKTYLKTSWLYWLASIVGLVVLYLVLQGNNDYFISILVYFLAAITFPHVIVMSRIED</sequence>
<dbReference type="GO" id="GO:0010436">
    <property type="term" value="F:carotenoid dioxygenase activity"/>
    <property type="evidence" value="ECO:0007669"/>
    <property type="project" value="UniProtKB-UniRule"/>
</dbReference>
<keyword evidence="3" id="KW-1185">Reference proteome</keyword>
<dbReference type="OrthoDB" id="945227at2"/>
<keyword evidence="1" id="KW-0560">Oxidoreductase</keyword>
<name>A0A0P7AI71_9FLAO</name>
<comment type="caution">
    <text evidence="2">The sequence shown here is derived from an EMBL/GenBank/DDBJ whole genome shotgun (WGS) entry which is preliminary data.</text>
</comment>
<comment type="catalytic activity">
    <reaction evidence="1">
        <text>all-trans-beta-carotene + O2 = 2 all-trans-retinal</text>
        <dbReference type="Rhea" id="RHEA:32887"/>
        <dbReference type="ChEBI" id="CHEBI:15379"/>
        <dbReference type="ChEBI" id="CHEBI:17579"/>
        <dbReference type="ChEBI" id="CHEBI:17898"/>
        <dbReference type="EC" id="1.13.11.63"/>
    </reaction>
</comment>
<evidence type="ECO:0000313" key="3">
    <source>
        <dbReference type="Proteomes" id="UP000050280"/>
    </source>
</evidence>
<dbReference type="EC" id="1.13.11.63" evidence="1"/>
<accession>A0A0P7AI71</accession>
<reference evidence="2 3" key="1">
    <citation type="submission" date="2015-09" db="EMBL/GenBank/DDBJ databases">
        <title>Genome sequence of the marine flavobacterium Croceitalea dokdonensis DOKDO 023 that contains proton- and sodium-pumping rhodopsins.</title>
        <authorList>
            <person name="Kwon S.-K."/>
            <person name="Lee H.K."/>
            <person name="Kwak M.-J."/>
            <person name="Kim J.F."/>
        </authorList>
    </citation>
    <scope>NUCLEOTIDE SEQUENCE [LARGE SCALE GENOMIC DNA]</scope>
    <source>
        <strain evidence="2 3">DOKDO 023</strain>
    </source>
</reference>
<keyword evidence="1" id="KW-0812">Transmembrane</keyword>
<dbReference type="HAMAP" id="MF_02093">
    <property type="entry name" value="Beta_carotene_diox"/>
    <property type="match status" value="1"/>
</dbReference>